<gene>
    <name evidence="2" type="ORF">HNQ03_002821</name>
</gene>
<feature type="chain" id="PRO_5035219506" description="Sporulation and spore germination protein" evidence="1">
    <location>
        <begin position="19"/>
        <end position="166"/>
    </location>
</feature>
<reference evidence="2" key="1">
    <citation type="submission" date="2020-05" db="EMBL/GenBank/DDBJ databases">
        <title>Genomic Encyclopedia of Type Strains, Phase IV (KMG-V): Genome sequencing to study the core and pangenomes of soil and plant-associated prokaryotes.</title>
        <authorList>
            <person name="Whitman W."/>
        </authorList>
    </citation>
    <scope>NUCLEOTIDE SEQUENCE</scope>
    <source>
        <strain evidence="2">16F</strain>
    </source>
</reference>
<organism evidence="2 3">
    <name type="scientific">Frigoriflavimonas asaccharolytica</name>
    <dbReference type="NCBI Taxonomy" id="2735899"/>
    <lineage>
        <taxon>Bacteria</taxon>
        <taxon>Pseudomonadati</taxon>
        <taxon>Bacteroidota</taxon>
        <taxon>Flavobacteriia</taxon>
        <taxon>Flavobacteriales</taxon>
        <taxon>Weeksellaceae</taxon>
        <taxon>Frigoriflavimonas</taxon>
    </lineage>
</organism>
<dbReference type="AlphaFoldDB" id="A0A8J8GD28"/>
<feature type="signal peptide" evidence="1">
    <location>
        <begin position="1"/>
        <end position="18"/>
    </location>
</feature>
<dbReference type="InterPro" id="IPR046525">
    <property type="entry name" value="DUF6702"/>
</dbReference>
<comment type="caution">
    <text evidence="2">The sequence shown here is derived from an EMBL/GenBank/DDBJ whole genome shotgun (WGS) entry which is preliminary data.</text>
</comment>
<name>A0A8J8GD28_9FLAO</name>
<dbReference type="RefSeq" id="WP_173780274.1">
    <property type="nucleotide sequence ID" value="NZ_JABSNO010000026.1"/>
</dbReference>
<evidence type="ECO:0000256" key="1">
    <source>
        <dbReference type="SAM" id="SignalP"/>
    </source>
</evidence>
<dbReference type="Proteomes" id="UP000610746">
    <property type="component" value="Unassembled WGS sequence"/>
</dbReference>
<keyword evidence="1" id="KW-0732">Signal</keyword>
<dbReference type="EMBL" id="JABSNO010000026">
    <property type="protein sequence ID" value="NRS93730.1"/>
    <property type="molecule type" value="Genomic_DNA"/>
</dbReference>
<keyword evidence="3" id="KW-1185">Reference proteome</keyword>
<evidence type="ECO:0000313" key="2">
    <source>
        <dbReference type="EMBL" id="NRS93730.1"/>
    </source>
</evidence>
<dbReference type="Pfam" id="PF20420">
    <property type="entry name" value="DUF6702"/>
    <property type="match status" value="1"/>
</dbReference>
<accession>A0A8J8GD28</accession>
<sequence>MKKLSLLLILFLTITSFTKEVHPFHVGSVEFNFNKKSQTFEISEKFFIDDLENAVNKGNSKIVRFQDAKFKNEMNEALKNYALKNVKLKADGKILKLNYIGYQEENESVNIFLESEKITNPSKIETAVSMLYNLYDDQMNIIHLVLNGTRKSQKLTYPDQYFKNQF</sequence>
<proteinExistence type="predicted"/>
<evidence type="ECO:0000313" key="3">
    <source>
        <dbReference type="Proteomes" id="UP000610746"/>
    </source>
</evidence>
<protein>
    <recommendedName>
        <fullName evidence="4">Sporulation and spore germination protein</fullName>
    </recommendedName>
</protein>
<evidence type="ECO:0008006" key="4">
    <source>
        <dbReference type="Google" id="ProtNLM"/>
    </source>
</evidence>